<accession>A0AAV0P3Z7</accession>
<proteinExistence type="predicted"/>
<organism evidence="2 3">
    <name type="scientific">Linum tenue</name>
    <dbReference type="NCBI Taxonomy" id="586396"/>
    <lineage>
        <taxon>Eukaryota</taxon>
        <taxon>Viridiplantae</taxon>
        <taxon>Streptophyta</taxon>
        <taxon>Embryophyta</taxon>
        <taxon>Tracheophyta</taxon>
        <taxon>Spermatophyta</taxon>
        <taxon>Magnoliopsida</taxon>
        <taxon>eudicotyledons</taxon>
        <taxon>Gunneridae</taxon>
        <taxon>Pentapetalae</taxon>
        <taxon>rosids</taxon>
        <taxon>fabids</taxon>
        <taxon>Malpighiales</taxon>
        <taxon>Linaceae</taxon>
        <taxon>Linum</taxon>
    </lineage>
</organism>
<feature type="compositionally biased region" description="Basic residues" evidence="1">
    <location>
        <begin position="55"/>
        <end position="65"/>
    </location>
</feature>
<sequence>LTRPEREVGSARLSRGAQPVRPKGAAVESAHSLKRSTRPSGAQTLTRGAYDKGSQRVRRYGRGTI</sequence>
<dbReference type="Proteomes" id="UP001154282">
    <property type="component" value="Unassembled WGS sequence"/>
</dbReference>
<keyword evidence="3" id="KW-1185">Reference proteome</keyword>
<evidence type="ECO:0000313" key="3">
    <source>
        <dbReference type="Proteomes" id="UP001154282"/>
    </source>
</evidence>
<feature type="region of interest" description="Disordered" evidence="1">
    <location>
        <begin position="1"/>
        <end position="65"/>
    </location>
</feature>
<feature type="non-terminal residue" evidence="2">
    <location>
        <position position="1"/>
    </location>
</feature>
<dbReference type="EMBL" id="CAMGYJ010000008">
    <property type="protein sequence ID" value="CAI0465543.1"/>
    <property type="molecule type" value="Genomic_DNA"/>
</dbReference>
<evidence type="ECO:0000256" key="1">
    <source>
        <dbReference type="SAM" id="MobiDB-lite"/>
    </source>
</evidence>
<name>A0AAV0P3Z7_9ROSI</name>
<comment type="caution">
    <text evidence="2">The sequence shown here is derived from an EMBL/GenBank/DDBJ whole genome shotgun (WGS) entry which is preliminary data.</text>
</comment>
<evidence type="ECO:0000313" key="2">
    <source>
        <dbReference type="EMBL" id="CAI0465543.1"/>
    </source>
</evidence>
<dbReference type="AlphaFoldDB" id="A0AAV0P3Z7"/>
<protein>
    <submittedName>
        <fullName evidence="2">Uncharacterized protein</fullName>
    </submittedName>
</protein>
<reference evidence="2" key="1">
    <citation type="submission" date="2022-08" db="EMBL/GenBank/DDBJ databases">
        <authorList>
            <person name="Gutierrez-Valencia J."/>
        </authorList>
    </citation>
    <scope>NUCLEOTIDE SEQUENCE</scope>
</reference>
<gene>
    <name evidence="2" type="ORF">LITE_LOCUS36653</name>
</gene>